<dbReference type="Pfam" id="PF00090">
    <property type="entry name" value="TSP_1"/>
    <property type="match status" value="12"/>
</dbReference>
<dbReference type="PANTHER" id="PTHR11311">
    <property type="entry name" value="SPONDIN"/>
    <property type="match status" value="1"/>
</dbReference>
<dbReference type="InterPro" id="IPR000884">
    <property type="entry name" value="TSP1_rpt"/>
</dbReference>
<feature type="signal peptide" evidence="4">
    <location>
        <begin position="1"/>
        <end position="25"/>
    </location>
</feature>
<proteinExistence type="predicted"/>
<keyword evidence="2" id="KW-1015">Disulfide bond</keyword>
<feature type="domain" description="Spondin-like TSP1" evidence="5">
    <location>
        <begin position="172"/>
        <end position="221"/>
    </location>
</feature>
<evidence type="ECO:0000259" key="5">
    <source>
        <dbReference type="Pfam" id="PF19028"/>
    </source>
</evidence>
<dbReference type="InterPro" id="IPR044004">
    <property type="entry name" value="TSP1_spondin_dom"/>
</dbReference>
<feature type="domain" description="Spondin-like TSP1" evidence="5">
    <location>
        <begin position="895"/>
        <end position="947"/>
    </location>
</feature>
<dbReference type="EMBL" id="HBGQ01062432">
    <property type="protein sequence ID" value="CAD9468245.1"/>
    <property type="molecule type" value="Transcribed_RNA"/>
</dbReference>
<dbReference type="Gene3D" id="2.20.100.10">
    <property type="entry name" value="Thrombospondin type-1 (TSP1) repeat"/>
    <property type="match status" value="19"/>
</dbReference>
<dbReference type="Pfam" id="PF19028">
    <property type="entry name" value="TSP1_spondin"/>
    <property type="match status" value="6"/>
</dbReference>
<feature type="domain" description="Spondin-like TSP1" evidence="5">
    <location>
        <begin position="1323"/>
        <end position="1375"/>
    </location>
</feature>
<dbReference type="PANTHER" id="PTHR11311:SF15">
    <property type="entry name" value="SPONDIN-2"/>
    <property type="match status" value="1"/>
</dbReference>
<feature type="domain" description="Spondin-like TSP1" evidence="5">
    <location>
        <begin position="1073"/>
        <end position="1125"/>
    </location>
</feature>
<keyword evidence="3" id="KW-0325">Glycoprotein</keyword>
<dbReference type="GO" id="GO:0007155">
    <property type="term" value="P:cell adhesion"/>
    <property type="evidence" value="ECO:0007669"/>
    <property type="project" value="TreeGrafter"/>
</dbReference>
<feature type="chain" id="PRO_5030608065" description="Spondin-like TSP1 domain-containing protein" evidence="4">
    <location>
        <begin position="26"/>
        <end position="1563"/>
    </location>
</feature>
<evidence type="ECO:0000256" key="2">
    <source>
        <dbReference type="ARBA" id="ARBA00023157"/>
    </source>
</evidence>
<feature type="domain" description="Spondin-like TSP1" evidence="5">
    <location>
        <begin position="413"/>
        <end position="466"/>
    </location>
</feature>
<evidence type="ECO:0000256" key="4">
    <source>
        <dbReference type="SAM" id="SignalP"/>
    </source>
</evidence>
<evidence type="ECO:0000256" key="3">
    <source>
        <dbReference type="ARBA" id="ARBA00023180"/>
    </source>
</evidence>
<accession>A0A7S2E114</accession>
<reference evidence="6" key="1">
    <citation type="submission" date="2021-01" db="EMBL/GenBank/DDBJ databases">
        <authorList>
            <person name="Corre E."/>
            <person name="Pelletier E."/>
            <person name="Niang G."/>
            <person name="Scheremetjew M."/>
            <person name="Finn R."/>
            <person name="Kale V."/>
            <person name="Holt S."/>
            <person name="Cochrane G."/>
            <person name="Meng A."/>
            <person name="Brown T."/>
            <person name="Cohen L."/>
        </authorList>
    </citation>
    <scope>NUCLEOTIDE SEQUENCE</scope>
    <source>
        <strain evidence="6">CCMP2222</strain>
    </source>
</reference>
<gene>
    <name evidence="6" type="ORF">AAND1436_LOCUS30171</name>
</gene>
<dbReference type="PROSITE" id="PS50092">
    <property type="entry name" value="TSP1"/>
    <property type="match status" value="19"/>
</dbReference>
<keyword evidence="1 4" id="KW-0732">Signal</keyword>
<dbReference type="InterPro" id="IPR036383">
    <property type="entry name" value="TSP1_rpt_sf"/>
</dbReference>
<evidence type="ECO:0000313" key="6">
    <source>
        <dbReference type="EMBL" id="CAD9468245.1"/>
    </source>
</evidence>
<dbReference type="InterPro" id="IPR051418">
    <property type="entry name" value="Spondin/Thrombospondin_T1"/>
</dbReference>
<sequence>MASLLQTSSKAILVCLALLAVPAAAGQTGSTCHGFDEQWGTCADLPSCEECTPVDCQFGDWGSWYDSFGHCTGLKFRERTIAVTNNECGQPCDGPKIMSVEHVPEDCVLEKKHCELSEWSEWSQCSAQVGQAGQVYRKRTVQSVPQNGGLACEDDILEETKVCGIARDTVDCKVSEWQEWTQCSVTCGNGRYTRMRRVTQAASPGGELCHEELLQTKACKGALPCPGKDCILGEWNEWSFCDDSSETPTNQRFRKREVQQHGNTWGTLCNETLHETQGCPVKEAVDCVMSEWSEWRALGSSGGASAPTCNKDCGGGQAFRTREIQSQSQHGGTCPGSSLKELKACNTHSCSVDCVLEEWADWSACSVDCGQGRMTRKRAIKNPDQLHSDGCQGATEEVHSCMGAQGPCPVTDCAWGQWTVWSSCTASCGGGTMHRNRAIQVRPENGGAKCEALTKSEAAPCNTHTCGEECLDGTWSSWGAWSPCSATCGGAYSTRSRSVATQPNHCGRPPAGISHEYKACDQTPCAGLGDTDCQVSEWSEWSACTCTCFGTKERARYIKVTATGAGKRCSESLKETSPCSPGVGDSPSPACLGDIPTDCKLGQWSEWSTCSKPCGGGQRERSRKVVTPAKSGGAACSDTLSITAPCNPEACSHEDCLDCQWDEWSEWGDCSGCAGERYRHRSIKQMPNACGRMCDLKSAKEVSKCTGQCEANYFCTWTEWTASLGCELGSCGTSTSMRSRALTLTQSPDKALFALENGARCMGAQMNLSMCEAAEHCQTCTPVDCEFTEWSAWSAPNAASKLCERTREPALHDEKCVKPCSGTLVETKECGHDNPNRRDCLLGEWENWSECALNGKVGQKYRKRAVNQEPTPDGTPCEGTLHETAMCSPIEPKHCMLSEWGDWAACGASCGGGFQSRQRNIVVHAEHNGNPCQDSLDEMRTCNSEPCKSDSQDCSYGEWTLWEKYGDDGQCYRSRLINPARGAGAPCTAGLRETRPCETEEDMKPKHCVLSEWTEWDTCDETCGIGQQRTQRQIMEFPENGGQTCDKVDEQEGGALMKTRGCEAKEACSPEDCKVSEWEDWSVCSAQCGTGQRTRRREVLQNRGLDGVGCNLNISEVARCEMPACEREDCQWGEWMAWDTCSCTCDGGQQTRVRHLAKMPSNGGRLCQVQDKAEVRACNTQSCELPAPEDGEWALWSEWSSCSVTCGGGTQFRTRQIAKMAKNGGAAVTGNTHEINVCNEGVPCEEPSDCEFSGWGLWSDCTKTCHGIKRRARRIERYGKGYGKECQGSLKEISSCNPDPDGVWAGGTDVLCGDVQAEAPMDCKLSEWSLWSACPVTCGGGEHTRTRFVEIHASNGGAQCEGALEEATQCNVAACEGPQPRDCEFGEWGEWGHCDHCNGQRYRFKHLLQDARYGGKNCDSFVSEEAQHCNSTCDQQLYCTWGSWETWGSCTAKCGQGKRMRRRYLSSSYTEAALPQSMKELMSEYEGLRFQAQHFETGRVQELSLAFAGGLLSFVSLFAASRAAFVRVSAPRGNAAWHAAWRAAASSRAEEMAATKLPLVGMA</sequence>
<evidence type="ECO:0000256" key="1">
    <source>
        <dbReference type="ARBA" id="ARBA00022729"/>
    </source>
</evidence>
<dbReference type="GO" id="GO:0031012">
    <property type="term" value="C:extracellular matrix"/>
    <property type="evidence" value="ECO:0007669"/>
    <property type="project" value="TreeGrafter"/>
</dbReference>
<organism evidence="6">
    <name type="scientific">Alexandrium andersonii</name>
    <dbReference type="NCBI Taxonomy" id="327968"/>
    <lineage>
        <taxon>Eukaryota</taxon>
        <taxon>Sar</taxon>
        <taxon>Alveolata</taxon>
        <taxon>Dinophyceae</taxon>
        <taxon>Gonyaulacales</taxon>
        <taxon>Pyrocystaceae</taxon>
        <taxon>Alexandrium</taxon>
    </lineage>
</organism>
<protein>
    <recommendedName>
        <fullName evidence="5">Spondin-like TSP1 domain-containing protein</fullName>
    </recommendedName>
</protein>
<feature type="domain" description="Spondin-like TSP1" evidence="5">
    <location>
        <begin position="599"/>
        <end position="651"/>
    </location>
</feature>
<name>A0A7S2E114_9DINO</name>
<dbReference type="SUPFAM" id="SSF82895">
    <property type="entry name" value="TSP-1 type 1 repeat"/>
    <property type="match status" value="20"/>
</dbReference>
<dbReference type="SMART" id="SM00209">
    <property type="entry name" value="TSP1"/>
    <property type="match status" value="21"/>
</dbReference>